<keyword evidence="2" id="KW-1185">Reference proteome</keyword>
<dbReference type="AlphaFoldDB" id="V4PFD6"/>
<dbReference type="PATRIC" id="fig|1121022.4.peg.1504"/>
<protein>
    <submittedName>
        <fullName evidence="1">Uncharacterized protein</fullName>
    </submittedName>
</protein>
<sequence>MIGAYAYTLIHPPLSLDALTPLERLILGEVMESRVLKKRLHLYAFDDLALPFDLFLHDVGAALEASQDREDGRNVWVSGLIEATSHHDDSIDSI</sequence>
<proteinExistence type="predicted"/>
<evidence type="ECO:0000313" key="2">
    <source>
        <dbReference type="Proteomes" id="UP000017837"/>
    </source>
</evidence>
<dbReference type="Proteomes" id="UP000017837">
    <property type="component" value="Unassembled WGS sequence"/>
</dbReference>
<comment type="caution">
    <text evidence="1">The sequence shown here is derived from an EMBL/GenBank/DDBJ whole genome shotgun (WGS) entry which is preliminary data.</text>
</comment>
<dbReference type="EMBL" id="AWGB01000011">
    <property type="protein sequence ID" value="ESQ92657.1"/>
    <property type="molecule type" value="Genomic_DNA"/>
</dbReference>
<dbReference type="RefSeq" id="WP_018082557.1">
    <property type="nucleotide sequence ID" value="NZ_AQWM01000015.1"/>
</dbReference>
<name>V4PFD6_9CAUL</name>
<evidence type="ECO:0000313" key="1">
    <source>
        <dbReference type="EMBL" id="ESQ92657.1"/>
    </source>
</evidence>
<dbReference type="OrthoDB" id="7472639at2"/>
<gene>
    <name evidence="1" type="ORF">ABENE_07505</name>
</gene>
<accession>V4PFD6</accession>
<organism evidence="1 2">
    <name type="scientific">Asticcacaulis benevestitus DSM 16100 = ATCC BAA-896</name>
    <dbReference type="NCBI Taxonomy" id="1121022"/>
    <lineage>
        <taxon>Bacteria</taxon>
        <taxon>Pseudomonadati</taxon>
        <taxon>Pseudomonadota</taxon>
        <taxon>Alphaproteobacteria</taxon>
        <taxon>Caulobacterales</taxon>
        <taxon>Caulobacteraceae</taxon>
        <taxon>Asticcacaulis</taxon>
    </lineage>
</organism>
<reference evidence="1 2" key="1">
    <citation type="journal article" date="2014" name="Nature">
        <title>Sequential evolution of bacterial morphology by co-option of a developmental regulator.</title>
        <authorList>
            <person name="Jiang C."/>
            <person name="Brown P.J."/>
            <person name="Ducret A."/>
            <person name="Brun Y.V."/>
        </authorList>
    </citation>
    <scope>NUCLEOTIDE SEQUENCE [LARGE SCALE GENOMIC DNA]</scope>
    <source>
        <strain evidence="1 2">DSM 16100</strain>
    </source>
</reference>